<dbReference type="AlphaFoldDB" id="A0A8T2PVN6"/>
<keyword evidence="2" id="KW-1185">Reference proteome</keyword>
<proteinExistence type="predicted"/>
<evidence type="ECO:0000313" key="1">
    <source>
        <dbReference type="EMBL" id="KAG9355517.1"/>
    </source>
</evidence>
<evidence type="ECO:0000313" key="2">
    <source>
        <dbReference type="Proteomes" id="UP000824540"/>
    </source>
</evidence>
<dbReference type="EMBL" id="JAFBMS010000001">
    <property type="protein sequence ID" value="KAG9355517.1"/>
    <property type="molecule type" value="Genomic_DNA"/>
</dbReference>
<protein>
    <submittedName>
        <fullName evidence="1">Uncharacterized protein</fullName>
    </submittedName>
</protein>
<dbReference type="Proteomes" id="UP000824540">
    <property type="component" value="Unassembled WGS sequence"/>
</dbReference>
<reference evidence="1" key="1">
    <citation type="thesis" date="2021" institute="BYU ScholarsArchive" country="Provo, UT, USA">
        <title>Applications of and Algorithms for Genome Assembly and Genomic Analyses with an Emphasis on Marine Teleosts.</title>
        <authorList>
            <person name="Pickett B.D."/>
        </authorList>
    </citation>
    <scope>NUCLEOTIDE SEQUENCE</scope>
    <source>
        <strain evidence="1">HI-2016</strain>
    </source>
</reference>
<dbReference type="OrthoDB" id="10509018at2759"/>
<accession>A0A8T2PVN6</accession>
<gene>
    <name evidence="1" type="ORF">JZ751_000355</name>
</gene>
<name>A0A8T2PVN6_9TELE</name>
<organism evidence="1 2">
    <name type="scientific">Albula glossodonta</name>
    <name type="common">roundjaw bonefish</name>
    <dbReference type="NCBI Taxonomy" id="121402"/>
    <lineage>
        <taxon>Eukaryota</taxon>
        <taxon>Metazoa</taxon>
        <taxon>Chordata</taxon>
        <taxon>Craniata</taxon>
        <taxon>Vertebrata</taxon>
        <taxon>Euteleostomi</taxon>
        <taxon>Actinopterygii</taxon>
        <taxon>Neopterygii</taxon>
        <taxon>Teleostei</taxon>
        <taxon>Albuliformes</taxon>
        <taxon>Albulidae</taxon>
        <taxon>Albula</taxon>
    </lineage>
</organism>
<comment type="caution">
    <text evidence="1">The sequence shown here is derived from an EMBL/GenBank/DDBJ whole genome shotgun (WGS) entry which is preliminary data.</text>
</comment>
<sequence length="58" mass="6476">MSKVRLRAVFGSPKSLFKESRTGTALPVQVYSSYPQGQGIVIHQEQLDFNAEPPWDPS</sequence>